<feature type="non-terminal residue" evidence="1">
    <location>
        <position position="1"/>
    </location>
</feature>
<dbReference type="Proteomes" id="UP001218188">
    <property type="component" value="Unassembled WGS sequence"/>
</dbReference>
<dbReference type="AlphaFoldDB" id="A0AAD6X765"/>
<keyword evidence="2" id="KW-1185">Reference proteome</keyword>
<dbReference type="Gene3D" id="3.40.50.720">
    <property type="entry name" value="NAD(P)-binding Rossmann-like Domain"/>
    <property type="match status" value="1"/>
</dbReference>
<comment type="caution">
    <text evidence="1">The sequence shown here is derived from an EMBL/GenBank/DDBJ whole genome shotgun (WGS) entry which is preliminary data.</text>
</comment>
<accession>A0AAD6X765</accession>
<gene>
    <name evidence="1" type="ORF">C8F04DRAFT_875284</name>
</gene>
<sequence>QEILEEKLMIDAAKAGDLSRIIWLGLRSFSKRSGGKYHVVHFDGKAVFTEYAR</sequence>
<evidence type="ECO:0000313" key="1">
    <source>
        <dbReference type="EMBL" id="KAJ7037985.1"/>
    </source>
</evidence>
<reference evidence="1" key="1">
    <citation type="submission" date="2023-03" db="EMBL/GenBank/DDBJ databases">
        <title>Massive genome expansion in bonnet fungi (Mycena s.s.) driven by repeated elements and novel gene families across ecological guilds.</title>
        <authorList>
            <consortium name="Lawrence Berkeley National Laboratory"/>
            <person name="Harder C.B."/>
            <person name="Miyauchi S."/>
            <person name="Viragh M."/>
            <person name="Kuo A."/>
            <person name="Thoen E."/>
            <person name="Andreopoulos B."/>
            <person name="Lu D."/>
            <person name="Skrede I."/>
            <person name="Drula E."/>
            <person name="Henrissat B."/>
            <person name="Morin E."/>
            <person name="Kohler A."/>
            <person name="Barry K."/>
            <person name="LaButti K."/>
            <person name="Morin E."/>
            <person name="Salamov A."/>
            <person name="Lipzen A."/>
            <person name="Mereny Z."/>
            <person name="Hegedus B."/>
            <person name="Baldrian P."/>
            <person name="Stursova M."/>
            <person name="Weitz H."/>
            <person name="Taylor A."/>
            <person name="Grigoriev I.V."/>
            <person name="Nagy L.G."/>
            <person name="Martin F."/>
            <person name="Kauserud H."/>
        </authorList>
    </citation>
    <scope>NUCLEOTIDE SEQUENCE</scope>
    <source>
        <strain evidence="1">CBHHK200</strain>
    </source>
</reference>
<proteinExistence type="predicted"/>
<name>A0AAD6X765_9AGAR</name>
<organism evidence="1 2">
    <name type="scientific">Mycena alexandri</name>
    <dbReference type="NCBI Taxonomy" id="1745969"/>
    <lineage>
        <taxon>Eukaryota</taxon>
        <taxon>Fungi</taxon>
        <taxon>Dikarya</taxon>
        <taxon>Basidiomycota</taxon>
        <taxon>Agaricomycotina</taxon>
        <taxon>Agaricomycetes</taxon>
        <taxon>Agaricomycetidae</taxon>
        <taxon>Agaricales</taxon>
        <taxon>Marasmiineae</taxon>
        <taxon>Mycenaceae</taxon>
        <taxon>Mycena</taxon>
    </lineage>
</organism>
<feature type="non-terminal residue" evidence="1">
    <location>
        <position position="53"/>
    </location>
</feature>
<evidence type="ECO:0000313" key="2">
    <source>
        <dbReference type="Proteomes" id="UP001218188"/>
    </source>
</evidence>
<protein>
    <submittedName>
        <fullName evidence="1">Uncharacterized protein</fullName>
    </submittedName>
</protein>
<dbReference type="EMBL" id="JARJCM010000034">
    <property type="protein sequence ID" value="KAJ7037985.1"/>
    <property type="molecule type" value="Genomic_DNA"/>
</dbReference>